<dbReference type="Proteomes" id="UP000322553">
    <property type="component" value="Chromosome"/>
</dbReference>
<dbReference type="EMBL" id="CP043420">
    <property type="protein sequence ID" value="QEL09788.1"/>
    <property type="molecule type" value="Genomic_DNA"/>
</dbReference>
<dbReference type="GO" id="GO:0005886">
    <property type="term" value="C:plasma membrane"/>
    <property type="evidence" value="ECO:0007669"/>
    <property type="project" value="UniProtKB-SubCell"/>
</dbReference>
<evidence type="ECO:0000256" key="1">
    <source>
        <dbReference type="ARBA" id="ARBA00004651"/>
    </source>
</evidence>
<evidence type="ECO:0000256" key="6">
    <source>
        <dbReference type="ARBA" id="ARBA00022719"/>
    </source>
</evidence>
<keyword evidence="8 13" id="KW-1133">Transmembrane helix</keyword>
<dbReference type="EC" id="7.1.1.-" evidence="13"/>
<name>A0A1S1NMI4_9GAMM</name>
<accession>A0A1S1NMI4</accession>
<dbReference type="PANTHER" id="PTHR33269">
    <property type="entry name" value="NADH-UBIQUINONE OXIDOREDUCTASE CHAIN 6"/>
    <property type="match status" value="1"/>
</dbReference>
<comment type="subunit">
    <text evidence="11">Composed of 13 different subunits. Subunits NuoA, H, J, K, L, M, N constitute the membrane sector of the complex.</text>
</comment>
<dbReference type="Pfam" id="PF00499">
    <property type="entry name" value="Oxidored_q3"/>
    <property type="match status" value="1"/>
</dbReference>
<dbReference type="STRING" id="657387.BH688_13700"/>
<keyword evidence="10 13" id="KW-0472">Membrane</keyword>
<evidence type="ECO:0000256" key="7">
    <source>
        <dbReference type="ARBA" id="ARBA00022967"/>
    </source>
</evidence>
<protein>
    <recommendedName>
        <fullName evidence="3 13">NADH-quinone oxidoreductase subunit J</fullName>
        <ecNumber evidence="13">7.1.1.-</ecNumber>
    </recommendedName>
</protein>
<dbReference type="OrthoDB" id="9790848at2"/>
<evidence type="ECO:0000256" key="10">
    <source>
        <dbReference type="ARBA" id="ARBA00023136"/>
    </source>
</evidence>
<keyword evidence="5 13" id="KW-0812">Transmembrane</keyword>
<feature type="transmembrane region" description="Helical" evidence="13">
    <location>
        <begin position="56"/>
        <end position="76"/>
    </location>
</feature>
<gene>
    <name evidence="14" type="primary">nuoJ</name>
    <name evidence="14" type="ORF">FY550_00675</name>
</gene>
<dbReference type="Gene3D" id="1.20.120.1200">
    <property type="entry name" value="NADH-ubiquinone/plastoquinone oxidoreductase chain 6, subunit NuoJ"/>
    <property type="match status" value="1"/>
</dbReference>
<sequence length="184" mass="19979">MEIAFYLSALVAILSTFRVITHTDAVHALLYLIVSLLAIAMVFFALGAPFAAALEIIVYAGAIMVLFVFVIMMLNVGQESIDRERRWLRPGIWTGPSILAAILLVVLAIALWGNSSLGGISGDTLQATDVGIRLFGPYLLMVELASFLLLAALVAAVHIGRDEERQIEPDRTMNEPAQRGPDND</sequence>
<evidence type="ECO:0000256" key="12">
    <source>
        <dbReference type="ARBA" id="ARBA00047712"/>
    </source>
</evidence>
<dbReference type="KEGG" id="kuy:FY550_00675"/>
<evidence type="ECO:0000256" key="13">
    <source>
        <dbReference type="RuleBase" id="RU004429"/>
    </source>
</evidence>
<feature type="transmembrane region" description="Helical" evidence="13">
    <location>
        <begin position="6"/>
        <end position="21"/>
    </location>
</feature>
<feature type="transmembrane region" description="Helical" evidence="13">
    <location>
        <begin position="28"/>
        <end position="50"/>
    </location>
</feature>
<comment type="function">
    <text evidence="13">NDH-1 shuttles electrons from NADH, via FMN and iron-sulfur (Fe-S) centers, to quinones in the respiratory chain. Couples the redox reaction to proton translocation (for every two electrons transferred, four hydrogen ions are translocated across the cytoplasmic membrane), and thus conserves the redox energy in a proton gradient.</text>
</comment>
<dbReference type="FunFam" id="1.20.120.1200:FF:000001">
    <property type="entry name" value="NADH-quinone oxidoreductase subunit J"/>
    <property type="match status" value="1"/>
</dbReference>
<dbReference type="GO" id="GO:0008137">
    <property type="term" value="F:NADH dehydrogenase (ubiquinone) activity"/>
    <property type="evidence" value="ECO:0007669"/>
    <property type="project" value="UniProtKB-UniRule"/>
</dbReference>
<keyword evidence="4 13" id="KW-1003">Cell membrane</keyword>
<keyword evidence="14" id="KW-0560">Oxidoreductase</keyword>
<evidence type="ECO:0000256" key="5">
    <source>
        <dbReference type="ARBA" id="ARBA00022692"/>
    </source>
</evidence>
<keyword evidence="15" id="KW-1185">Reference proteome</keyword>
<dbReference type="RefSeq" id="WP_070980609.1">
    <property type="nucleotide sequence ID" value="NZ_CP043420.1"/>
</dbReference>
<reference evidence="14 15" key="1">
    <citation type="submission" date="2019-08" db="EMBL/GenBank/DDBJ databases">
        <title>Complete genome sequence of Kushneria sp. YCWA18, a halophilic phosphate-solubilizing bacterium isolated from Daqiao saltern in China.</title>
        <authorList>
            <person name="Du G.-X."/>
            <person name="Qu L.-Y."/>
        </authorList>
    </citation>
    <scope>NUCLEOTIDE SEQUENCE [LARGE SCALE GENOMIC DNA]</scope>
    <source>
        <strain evidence="14 15">YCWA18</strain>
    </source>
</reference>
<evidence type="ECO:0000313" key="15">
    <source>
        <dbReference type="Proteomes" id="UP000322553"/>
    </source>
</evidence>
<evidence type="ECO:0000256" key="9">
    <source>
        <dbReference type="ARBA" id="ARBA00023027"/>
    </source>
</evidence>
<keyword evidence="9 13" id="KW-0520">NAD</keyword>
<evidence type="ECO:0000313" key="14">
    <source>
        <dbReference type="EMBL" id="QEL09788.1"/>
    </source>
</evidence>
<comment type="subcellular location">
    <subcellularLocation>
        <location evidence="1 13">Cell membrane</location>
        <topology evidence="1 13">Multi-pass membrane protein</topology>
    </subcellularLocation>
</comment>
<evidence type="ECO:0000256" key="2">
    <source>
        <dbReference type="ARBA" id="ARBA00005698"/>
    </source>
</evidence>
<dbReference type="NCBIfam" id="NF005162">
    <property type="entry name" value="PRK06638.1-1"/>
    <property type="match status" value="1"/>
</dbReference>
<comment type="catalytic activity">
    <reaction evidence="12 13">
        <text>a quinone + NADH + 5 H(+)(in) = a quinol + NAD(+) + 4 H(+)(out)</text>
        <dbReference type="Rhea" id="RHEA:57888"/>
        <dbReference type="ChEBI" id="CHEBI:15378"/>
        <dbReference type="ChEBI" id="CHEBI:24646"/>
        <dbReference type="ChEBI" id="CHEBI:57540"/>
        <dbReference type="ChEBI" id="CHEBI:57945"/>
        <dbReference type="ChEBI" id="CHEBI:132124"/>
    </reaction>
</comment>
<comment type="similarity">
    <text evidence="2 13">Belongs to the complex I subunit 6 family.</text>
</comment>
<evidence type="ECO:0000256" key="4">
    <source>
        <dbReference type="ARBA" id="ARBA00022475"/>
    </source>
</evidence>
<feature type="transmembrane region" description="Helical" evidence="13">
    <location>
        <begin position="97"/>
        <end position="115"/>
    </location>
</feature>
<feature type="transmembrane region" description="Helical" evidence="13">
    <location>
        <begin position="135"/>
        <end position="157"/>
    </location>
</feature>
<organism evidence="14 15">
    <name type="scientific">Kushneria phosphatilytica</name>
    <dbReference type="NCBI Taxonomy" id="657387"/>
    <lineage>
        <taxon>Bacteria</taxon>
        <taxon>Pseudomonadati</taxon>
        <taxon>Pseudomonadota</taxon>
        <taxon>Gammaproteobacteria</taxon>
        <taxon>Oceanospirillales</taxon>
        <taxon>Halomonadaceae</taxon>
        <taxon>Kushneria</taxon>
    </lineage>
</organism>
<dbReference type="InterPro" id="IPR001457">
    <property type="entry name" value="NADH_UbQ/plastoQ_OxRdtase_su6"/>
</dbReference>
<dbReference type="GO" id="GO:0048038">
    <property type="term" value="F:quinone binding"/>
    <property type="evidence" value="ECO:0007669"/>
    <property type="project" value="UniProtKB-UniRule"/>
</dbReference>
<dbReference type="AlphaFoldDB" id="A0A1S1NMI4"/>
<dbReference type="InterPro" id="IPR042106">
    <property type="entry name" value="Nuo/plastoQ_OxRdtase_6_NuoJ"/>
</dbReference>
<keyword evidence="7" id="KW-1278">Translocase</keyword>
<keyword evidence="6 13" id="KW-0874">Quinone</keyword>
<evidence type="ECO:0000256" key="11">
    <source>
        <dbReference type="ARBA" id="ARBA00025811"/>
    </source>
</evidence>
<evidence type="ECO:0000256" key="8">
    <source>
        <dbReference type="ARBA" id="ARBA00022989"/>
    </source>
</evidence>
<dbReference type="PANTHER" id="PTHR33269:SF17">
    <property type="entry name" value="NADH-UBIQUINONE OXIDOREDUCTASE CHAIN 6"/>
    <property type="match status" value="1"/>
</dbReference>
<dbReference type="GO" id="GO:0016491">
    <property type="term" value="F:oxidoreductase activity"/>
    <property type="evidence" value="ECO:0007669"/>
    <property type="project" value="UniProtKB-KW"/>
</dbReference>
<proteinExistence type="inferred from homology"/>
<evidence type="ECO:0000256" key="3">
    <source>
        <dbReference type="ARBA" id="ARBA00019907"/>
    </source>
</evidence>